<dbReference type="InterPro" id="IPR045086">
    <property type="entry name" value="OBG_GTPase"/>
</dbReference>
<dbReference type="PROSITE" id="PS51883">
    <property type="entry name" value="OBG"/>
    <property type="match status" value="1"/>
</dbReference>
<dbReference type="InterPro" id="IPR027417">
    <property type="entry name" value="P-loop_NTPase"/>
</dbReference>
<keyword evidence="4" id="KW-1185">Reference proteome</keyword>
<sequence>MVHCTRVLFRKYGNFIDNLRVMVKGGAGGMGLPRLGGEGGKGGDFWMVAKHGTSMKTVKDKYTQRRFVGGVGVNSSVRSLKGPSGADCEVDVPVGIAITTDDGIKIGKFPNAGKSSLLSRVSHAKPQIADYPFTTVKPQLGKIMYSDMKQVDIDGFRLSNKTPFRTAFETVQLLILELELYKEELLDKPALLAVNKMDLPGAEEKFQELVKQLENPQDHLHELPEEQVPERQITFRHILPVSAAFGQGIEQLTRCIRRSLDEEAELEIQELAQEKLRNIYKISSIRMSDKIGPPS</sequence>
<dbReference type="GO" id="GO:0003924">
    <property type="term" value="F:GTPase activity"/>
    <property type="evidence" value="ECO:0007669"/>
    <property type="project" value="InterPro"/>
</dbReference>
<dbReference type="GO" id="GO:0005739">
    <property type="term" value="C:mitochondrion"/>
    <property type="evidence" value="ECO:0007669"/>
    <property type="project" value="TreeGrafter"/>
</dbReference>
<dbReference type="Gene3D" id="3.40.50.300">
    <property type="entry name" value="P-loop containing nucleotide triphosphate hydrolases"/>
    <property type="match status" value="1"/>
</dbReference>
<protein>
    <recommendedName>
        <fullName evidence="1">GTP-binding protein 10</fullName>
    </recommendedName>
</protein>
<organism evidence="3 4">
    <name type="scientific">Pyxicephalus adspersus</name>
    <name type="common">African bullfrog</name>
    <dbReference type="NCBI Taxonomy" id="30357"/>
    <lineage>
        <taxon>Eukaryota</taxon>
        <taxon>Metazoa</taxon>
        <taxon>Chordata</taxon>
        <taxon>Craniata</taxon>
        <taxon>Vertebrata</taxon>
        <taxon>Euteleostomi</taxon>
        <taxon>Amphibia</taxon>
        <taxon>Batrachia</taxon>
        <taxon>Anura</taxon>
        <taxon>Neobatrachia</taxon>
        <taxon>Ranoidea</taxon>
        <taxon>Pyxicephalidae</taxon>
        <taxon>Pyxicephalinae</taxon>
        <taxon>Pyxicephalus</taxon>
    </lineage>
</organism>
<dbReference type="PANTHER" id="PTHR11702">
    <property type="entry name" value="DEVELOPMENTALLY REGULATED GTP-BINDING PROTEIN-RELATED"/>
    <property type="match status" value="1"/>
</dbReference>
<dbReference type="EMBL" id="DYDO01000005">
    <property type="protein sequence ID" value="DBA25194.1"/>
    <property type="molecule type" value="Genomic_DNA"/>
</dbReference>
<dbReference type="Proteomes" id="UP001181693">
    <property type="component" value="Unassembled WGS sequence"/>
</dbReference>
<dbReference type="InterPro" id="IPR036726">
    <property type="entry name" value="GTP1_OBG_dom_sf"/>
</dbReference>
<dbReference type="Pfam" id="PF01926">
    <property type="entry name" value="MMR_HSR1"/>
    <property type="match status" value="1"/>
</dbReference>
<accession>A0AAV3AF21</accession>
<dbReference type="AlphaFoldDB" id="A0AAV3AF21"/>
<dbReference type="InterPro" id="IPR006169">
    <property type="entry name" value="GTP1_OBG_dom"/>
</dbReference>
<dbReference type="SUPFAM" id="SSF82051">
    <property type="entry name" value="Obg GTP-binding protein N-terminal domain"/>
    <property type="match status" value="1"/>
</dbReference>
<dbReference type="SUPFAM" id="SSF52540">
    <property type="entry name" value="P-loop containing nucleoside triphosphate hydrolases"/>
    <property type="match status" value="1"/>
</dbReference>
<dbReference type="PANTHER" id="PTHR11702:SF43">
    <property type="entry name" value="GTP-BINDING PROTEIN 10"/>
    <property type="match status" value="1"/>
</dbReference>
<name>A0AAV3AF21_PYXAD</name>
<proteinExistence type="predicted"/>
<evidence type="ECO:0000313" key="3">
    <source>
        <dbReference type="EMBL" id="DBA25194.1"/>
    </source>
</evidence>
<reference evidence="3" key="1">
    <citation type="thesis" date="2020" institute="ProQuest LLC" country="789 East Eisenhower Parkway, Ann Arbor, MI, USA">
        <title>Comparative Genomics and Chromosome Evolution.</title>
        <authorList>
            <person name="Mudd A.B."/>
        </authorList>
    </citation>
    <scope>NUCLEOTIDE SEQUENCE</scope>
    <source>
        <strain evidence="3">1538</strain>
        <tissue evidence="3">Blood</tissue>
    </source>
</reference>
<dbReference type="InterPro" id="IPR006073">
    <property type="entry name" value="GTP-bd"/>
</dbReference>
<dbReference type="Gene3D" id="2.70.210.12">
    <property type="entry name" value="GTP1/OBG domain"/>
    <property type="match status" value="1"/>
</dbReference>
<dbReference type="GO" id="GO:0005525">
    <property type="term" value="F:GTP binding"/>
    <property type="evidence" value="ECO:0007669"/>
    <property type="project" value="InterPro"/>
</dbReference>
<feature type="domain" description="Obg" evidence="2">
    <location>
        <begin position="13"/>
        <end position="183"/>
    </location>
</feature>
<evidence type="ECO:0000259" key="2">
    <source>
        <dbReference type="PROSITE" id="PS51883"/>
    </source>
</evidence>
<evidence type="ECO:0000256" key="1">
    <source>
        <dbReference type="ARBA" id="ARBA00039729"/>
    </source>
</evidence>
<evidence type="ECO:0000313" key="4">
    <source>
        <dbReference type="Proteomes" id="UP001181693"/>
    </source>
</evidence>
<dbReference type="PRINTS" id="PR00326">
    <property type="entry name" value="GTP1OBG"/>
</dbReference>
<comment type="caution">
    <text evidence="3">The sequence shown here is derived from an EMBL/GenBank/DDBJ whole genome shotgun (WGS) entry which is preliminary data.</text>
</comment>
<gene>
    <name evidence="3" type="ORF">GDO54_012752</name>
</gene>
<dbReference type="GO" id="GO:0042254">
    <property type="term" value="P:ribosome biogenesis"/>
    <property type="evidence" value="ECO:0007669"/>
    <property type="project" value="UniProtKB-UniRule"/>
</dbReference>